<dbReference type="SUPFAM" id="SSF46689">
    <property type="entry name" value="Homeodomain-like"/>
    <property type="match status" value="1"/>
</dbReference>
<feature type="coiled-coil region" evidence="5">
    <location>
        <begin position="62"/>
        <end position="89"/>
    </location>
</feature>
<dbReference type="Pfam" id="PF00440">
    <property type="entry name" value="TetR_N"/>
    <property type="match status" value="1"/>
</dbReference>
<sequence length="189" mass="21527">MRDGKKTKERISRTALSLFVERGITETTIRDIARAAGVAEGTLYRHYDSKDELAWELFSHNFKLFARELEQLQERYGTLKDKLAAMISQFCRFYDENPVLFNYLLLTQHAQLKKVTPEMPNPVAVVRDVIAQAMFRQEVPAGDPEVLAAMVLGIVLQVATFKIYGRVTRPLSELSETLIAACYQVLDLN</sequence>
<proteinExistence type="predicted"/>
<evidence type="ECO:0000256" key="5">
    <source>
        <dbReference type="SAM" id="Coils"/>
    </source>
</evidence>
<keyword evidence="3" id="KW-0804">Transcription</keyword>
<feature type="DNA-binding region" description="H-T-H motif" evidence="4">
    <location>
        <begin position="28"/>
        <end position="47"/>
    </location>
</feature>
<dbReference type="InterPro" id="IPR036271">
    <property type="entry name" value="Tet_transcr_reg_TetR-rel_C_sf"/>
</dbReference>
<evidence type="ECO:0000256" key="1">
    <source>
        <dbReference type="ARBA" id="ARBA00023015"/>
    </source>
</evidence>
<gene>
    <name evidence="7" type="ORF">ENV62_08665</name>
</gene>
<dbReference type="InterPro" id="IPR050109">
    <property type="entry name" value="HTH-type_TetR-like_transc_reg"/>
</dbReference>
<dbReference type="PROSITE" id="PS50977">
    <property type="entry name" value="HTH_TETR_2"/>
    <property type="match status" value="1"/>
</dbReference>
<dbReference type="EMBL" id="DTHB01000053">
    <property type="protein sequence ID" value="HGB15291.1"/>
    <property type="molecule type" value="Genomic_DNA"/>
</dbReference>
<comment type="caution">
    <text evidence="7">The sequence shown here is derived from an EMBL/GenBank/DDBJ whole genome shotgun (WGS) entry which is preliminary data.</text>
</comment>
<dbReference type="GO" id="GO:0003700">
    <property type="term" value="F:DNA-binding transcription factor activity"/>
    <property type="evidence" value="ECO:0007669"/>
    <property type="project" value="TreeGrafter"/>
</dbReference>
<reference evidence="7" key="1">
    <citation type="journal article" date="2020" name="mSystems">
        <title>Genome- and Community-Level Interaction Insights into Carbon Utilization and Element Cycling Functions of Hydrothermarchaeota in Hydrothermal Sediment.</title>
        <authorList>
            <person name="Zhou Z."/>
            <person name="Liu Y."/>
            <person name="Xu W."/>
            <person name="Pan J."/>
            <person name="Luo Z.H."/>
            <person name="Li M."/>
        </authorList>
    </citation>
    <scope>NUCLEOTIDE SEQUENCE [LARGE SCALE GENOMIC DNA]</scope>
    <source>
        <strain evidence="7">SpSt-776</strain>
    </source>
</reference>
<evidence type="ECO:0000256" key="4">
    <source>
        <dbReference type="PROSITE-ProRule" id="PRU00335"/>
    </source>
</evidence>
<dbReference type="PRINTS" id="PR00455">
    <property type="entry name" value="HTHTETR"/>
</dbReference>
<keyword evidence="2 4" id="KW-0238">DNA-binding</keyword>
<dbReference type="InterPro" id="IPR009057">
    <property type="entry name" value="Homeodomain-like_sf"/>
</dbReference>
<keyword evidence="1" id="KW-0805">Transcription regulation</keyword>
<dbReference type="AlphaFoldDB" id="A0A7C3WK68"/>
<dbReference type="GO" id="GO:0000976">
    <property type="term" value="F:transcription cis-regulatory region binding"/>
    <property type="evidence" value="ECO:0007669"/>
    <property type="project" value="TreeGrafter"/>
</dbReference>
<name>A0A7C3WK68_9BACT</name>
<dbReference type="Gene3D" id="1.10.357.10">
    <property type="entry name" value="Tetracycline Repressor, domain 2"/>
    <property type="match status" value="1"/>
</dbReference>
<evidence type="ECO:0000256" key="3">
    <source>
        <dbReference type="ARBA" id="ARBA00023163"/>
    </source>
</evidence>
<evidence type="ECO:0000313" key="7">
    <source>
        <dbReference type="EMBL" id="HGB15291.1"/>
    </source>
</evidence>
<dbReference type="InterPro" id="IPR001647">
    <property type="entry name" value="HTH_TetR"/>
</dbReference>
<protein>
    <submittedName>
        <fullName evidence="7">TetR/AcrR family transcriptional regulator</fullName>
    </submittedName>
</protein>
<evidence type="ECO:0000256" key="2">
    <source>
        <dbReference type="ARBA" id="ARBA00023125"/>
    </source>
</evidence>
<organism evidence="7">
    <name type="scientific">Desulfobacca acetoxidans</name>
    <dbReference type="NCBI Taxonomy" id="60893"/>
    <lineage>
        <taxon>Bacteria</taxon>
        <taxon>Pseudomonadati</taxon>
        <taxon>Thermodesulfobacteriota</taxon>
        <taxon>Desulfobaccia</taxon>
        <taxon>Desulfobaccales</taxon>
        <taxon>Desulfobaccaceae</taxon>
        <taxon>Desulfobacca</taxon>
    </lineage>
</organism>
<dbReference type="SUPFAM" id="SSF48498">
    <property type="entry name" value="Tetracyclin repressor-like, C-terminal domain"/>
    <property type="match status" value="1"/>
</dbReference>
<dbReference type="PANTHER" id="PTHR30055">
    <property type="entry name" value="HTH-TYPE TRANSCRIPTIONAL REGULATOR RUTR"/>
    <property type="match status" value="1"/>
</dbReference>
<accession>A0A7C3WK68</accession>
<feature type="domain" description="HTH tetR-type" evidence="6">
    <location>
        <begin position="5"/>
        <end position="65"/>
    </location>
</feature>
<evidence type="ECO:0000259" key="6">
    <source>
        <dbReference type="PROSITE" id="PS50977"/>
    </source>
</evidence>
<keyword evidence="5" id="KW-0175">Coiled coil</keyword>
<dbReference type="PANTHER" id="PTHR30055:SF234">
    <property type="entry name" value="HTH-TYPE TRANSCRIPTIONAL REGULATOR BETI"/>
    <property type="match status" value="1"/>
</dbReference>